<organism evidence="1 2">
    <name type="scientific">Paramecium sonneborni</name>
    <dbReference type="NCBI Taxonomy" id="65129"/>
    <lineage>
        <taxon>Eukaryota</taxon>
        <taxon>Sar</taxon>
        <taxon>Alveolata</taxon>
        <taxon>Ciliophora</taxon>
        <taxon>Intramacronucleata</taxon>
        <taxon>Oligohymenophorea</taxon>
        <taxon>Peniculida</taxon>
        <taxon>Parameciidae</taxon>
        <taxon>Paramecium</taxon>
    </lineage>
</organism>
<dbReference type="OrthoDB" id="298844at2759"/>
<dbReference type="AlphaFoldDB" id="A0A8S1LB70"/>
<accession>A0A8S1LB70</accession>
<dbReference type="Proteomes" id="UP000692954">
    <property type="component" value="Unassembled WGS sequence"/>
</dbReference>
<protein>
    <submittedName>
        <fullName evidence="1">Uncharacterized protein</fullName>
    </submittedName>
</protein>
<comment type="caution">
    <text evidence="1">The sequence shown here is derived from an EMBL/GenBank/DDBJ whole genome shotgun (WGS) entry which is preliminary data.</text>
</comment>
<evidence type="ECO:0000313" key="1">
    <source>
        <dbReference type="EMBL" id="CAD8065300.1"/>
    </source>
</evidence>
<keyword evidence="2" id="KW-1185">Reference proteome</keyword>
<dbReference type="EMBL" id="CAJJDN010000020">
    <property type="protein sequence ID" value="CAD8065300.1"/>
    <property type="molecule type" value="Genomic_DNA"/>
</dbReference>
<evidence type="ECO:0000313" key="2">
    <source>
        <dbReference type="Proteomes" id="UP000692954"/>
    </source>
</evidence>
<name>A0A8S1LB70_9CILI</name>
<proteinExistence type="predicted"/>
<sequence>MQKSDLKYIREALTILIDKLLPYIEQKHIHQFCKVLKNKVADEKVTPFSIYMETQKSFEGSQVKLVKQNTTTDEKFTQSVLNKLKQAQVEFKNNTQQFASIYNSVKENVESVYVSSKELQIMMNEKQIQSQAESRQDKIRRVSIYSKQNKQNIDKNIILEEKQNDYRIEIKSDSKQEIKLDSKIGQKNDIKLELKLDSRNDMRSDSKYSFDGSKKEISFIQEQIPNPRINQQNQSQQQIKYEKFSTQQSPLSYQQIKSQNISPQPSYNYIQTSPHSYTQVSQQKNPQSTNFTQVQQSSQSSGQILFTQSDQKQTSQIGSYVPNYDLLARVDQLLQKTKNSPQIQNNTPCLTNRT</sequence>
<reference evidence="1" key="1">
    <citation type="submission" date="2021-01" db="EMBL/GenBank/DDBJ databases">
        <authorList>
            <consortium name="Genoscope - CEA"/>
            <person name="William W."/>
        </authorList>
    </citation>
    <scope>NUCLEOTIDE SEQUENCE</scope>
</reference>
<gene>
    <name evidence="1" type="ORF">PSON_ATCC_30995.1.T0200138</name>
</gene>